<name>A0ACC0QU99_9HYPO</name>
<keyword evidence="2" id="KW-1185">Reference proteome</keyword>
<dbReference type="EMBL" id="CM046508">
    <property type="protein sequence ID" value="KAI8666738.1"/>
    <property type="molecule type" value="Genomic_DNA"/>
</dbReference>
<sequence>MLTPMPKDNTVGVLHAQTFHLFPRLPLELRQEIWKLALPLTSEKPGVCILSEGMAFLEGISSLTVKEHHSSLKAVCQEARKTALETLPMRRDYNPLIDIIYIDHYSFSAFCSRATIDDWSLVRHIALSLPLAVMGFNISLALFGLPGLEELSVVYPKSTGTVDLFDDVSVPETGPRKLRRFTQTEMSCFVIKADFIDETHGGDVPIVWEKDVRTHLDFVMTGLSQETCSSLLSCWDEERKRLMLTMHALCFEVDKS</sequence>
<organism evidence="1 2">
    <name type="scientific">Fusarium keratoplasticum</name>
    <dbReference type="NCBI Taxonomy" id="1328300"/>
    <lineage>
        <taxon>Eukaryota</taxon>
        <taxon>Fungi</taxon>
        <taxon>Dikarya</taxon>
        <taxon>Ascomycota</taxon>
        <taxon>Pezizomycotina</taxon>
        <taxon>Sordariomycetes</taxon>
        <taxon>Hypocreomycetidae</taxon>
        <taxon>Hypocreales</taxon>
        <taxon>Nectriaceae</taxon>
        <taxon>Fusarium</taxon>
        <taxon>Fusarium solani species complex</taxon>
    </lineage>
</organism>
<reference evidence="1" key="1">
    <citation type="submission" date="2022-06" db="EMBL/GenBank/DDBJ databases">
        <title>Fusarium solani species complex genomes reveal bases of compartmentalisation and animal pathogenesis.</title>
        <authorList>
            <person name="Tsai I.J."/>
        </authorList>
    </citation>
    <scope>NUCLEOTIDE SEQUENCE</scope>
    <source>
        <strain evidence="1">Fu6.1</strain>
    </source>
</reference>
<proteinExistence type="predicted"/>
<evidence type="ECO:0000313" key="2">
    <source>
        <dbReference type="Proteomes" id="UP001065298"/>
    </source>
</evidence>
<comment type="caution">
    <text evidence="1">The sequence shown here is derived from an EMBL/GenBank/DDBJ whole genome shotgun (WGS) entry which is preliminary data.</text>
</comment>
<evidence type="ECO:0000313" key="1">
    <source>
        <dbReference type="EMBL" id="KAI8666738.1"/>
    </source>
</evidence>
<protein>
    <submittedName>
        <fullName evidence="1">Uncharacterized protein</fullName>
    </submittedName>
</protein>
<dbReference type="Proteomes" id="UP001065298">
    <property type="component" value="Chromosome 6"/>
</dbReference>
<gene>
    <name evidence="1" type="ORF">NCS57_00900100</name>
</gene>
<accession>A0ACC0QU99</accession>